<dbReference type="Ensembl" id="ENSFHET00000020477.1">
    <property type="protein sequence ID" value="ENSFHEP00000029676.1"/>
    <property type="gene ID" value="ENSFHEG00000014515.1"/>
</dbReference>
<evidence type="ECO:0000313" key="2">
    <source>
        <dbReference type="Ensembl" id="ENSFHEP00000029676.1"/>
    </source>
</evidence>
<reference evidence="2" key="2">
    <citation type="submission" date="2025-09" db="UniProtKB">
        <authorList>
            <consortium name="Ensembl"/>
        </authorList>
    </citation>
    <scope>IDENTIFICATION</scope>
</reference>
<organism evidence="2 3">
    <name type="scientific">Fundulus heteroclitus</name>
    <name type="common">Killifish</name>
    <name type="synonym">Mummichog</name>
    <dbReference type="NCBI Taxonomy" id="8078"/>
    <lineage>
        <taxon>Eukaryota</taxon>
        <taxon>Metazoa</taxon>
        <taxon>Chordata</taxon>
        <taxon>Craniata</taxon>
        <taxon>Vertebrata</taxon>
        <taxon>Euteleostomi</taxon>
        <taxon>Actinopterygii</taxon>
        <taxon>Neopterygii</taxon>
        <taxon>Teleostei</taxon>
        <taxon>Neoteleostei</taxon>
        <taxon>Acanthomorphata</taxon>
        <taxon>Ovalentaria</taxon>
        <taxon>Atherinomorphae</taxon>
        <taxon>Cyprinodontiformes</taxon>
        <taxon>Fundulidae</taxon>
        <taxon>Fundulus</taxon>
    </lineage>
</organism>
<dbReference type="STRING" id="8078.ENSFHEP00000029676"/>
<dbReference type="AlphaFoldDB" id="A0A3Q2QPT9"/>
<protein>
    <recommendedName>
        <fullName evidence="4">Polyhomeotic homolog 1</fullName>
    </recommendedName>
</protein>
<feature type="compositionally biased region" description="Polar residues" evidence="1">
    <location>
        <begin position="1"/>
        <end position="24"/>
    </location>
</feature>
<accession>A0A3Q2QPT9</accession>
<keyword evidence="3" id="KW-1185">Reference proteome</keyword>
<evidence type="ECO:0000313" key="3">
    <source>
        <dbReference type="Proteomes" id="UP000265000"/>
    </source>
</evidence>
<dbReference type="Proteomes" id="UP000265000">
    <property type="component" value="Unplaced"/>
</dbReference>
<evidence type="ECO:0000256" key="1">
    <source>
        <dbReference type="SAM" id="MobiDB-lite"/>
    </source>
</evidence>
<feature type="region of interest" description="Disordered" evidence="1">
    <location>
        <begin position="1"/>
        <end position="26"/>
    </location>
</feature>
<reference evidence="2" key="1">
    <citation type="submission" date="2025-08" db="UniProtKB">
        <authorList>
            <consortium name="Ensembl"/>
        </authorList>
    </citation>
    <scope>IDENTIFICATION</scope>
</reference>
<name>A0A3Q2QPT9_FUNHE</name>
<proteinExistence type="predicted"/>
<evidence type="ECO:0008006" key="4">
    <source>
        <dbReference type="Google" id="ProtNLM"/>
    </source>
</evidence>
<sequence length="97" mass="10675">MDAGEDQNTGSANGNPQASGNSRAPQIARMSLYERQAVQALQALQRQPNAAQYFQQLMLQQQINTAQLQNFAVQQVATILTIVLHNNMVPSSTTYQL</sequence>
<dbReference type="GeneTree" id="ENSGT00940000156612"/>